<evidence type="ECO:0000256" key="2">
    <source>
        <dbReference type="SAM" id="MobiDB-lite"/>
    </source>
</evidence>
<keyword evidence="1" id="KW-0106">Calcium</keyword>
<feature type="compositionally biased region" description="Polar residues" evidence="2">
    <location>
        <begin position="356"/>
        <end position="365"/>
    </location>
</feature>
<dbReference type="InterPro" id="IPR018247">
    <property type="entry name" value="EF_Hand_1_Ca_BS"/>
</dbReference>
<evidence type="ECO:0000313" key="5">
    <source>
        <dbReference type="Proteomes" id="UP001190700"/>
    </source>
</evidence>
<gene>
    <name evidence="4" type="ORF">CYMTET_51028</name>
</gene>
<dbReference type="EMBL" id="LGRX02034049">
    <property type="protein sequence ID" value="KAK3239018.1"/>
    <property type="molecule type" value="Genomic_DNA"/>
</dbReference>
<feature type="region of interest" description="Disordered" evidence="2">
    <location>
        <begin position="337"/>
        <end position="417"/>
    </location>
</feature>
<dbReference type="GO" id="GO:0005509">
    <property type="term" value="F:calcium ion binding"/>
    <property type="evidence" value="ECO:0007669"/>
    <property type="project" value="InterPro"/>
</dbReference>
<dbReference type="SUPFAM" id="SSF47473">
    <property type="entry name" value="EF-hand"/>
    <property type="match status" value="1"/>
</dbReference>
<dbReference type="InterPro" id="IPR011992">
    <property type="entry name" value="EF-hand-dom_pair"/>
</dbReference>
<dbReference type="PROSITE" id="PS50222">
    <property type="entry name" value="EF_HAND_2"/>
    <property type="match status" value="2"/>
</dbReference>
<evidence type="ECO:0000256" key="1">
    <source>
        <dbReference type="ARBA" id="ARBA00022837"/>
    </source>
</evidence>
<dbReference type="Gene3D" id="1.10.238.10">
    <property type="entry name" value="EF-hand"/>
    <property type="match status" value="1"/>
</dbReference>
<dbReference type="AlphaFoldDB" id="A0AAE0ES87"/>
<dbReference type="Pfam" id="PF13499">
    <property type="entry name" value="EF-hand_7"/>
    <property type="match status" value="1"/>
</dbReference>
<protein>
    <recommendedName>
        <fullName evidence="3">EF-hand domain-containing protein</fullName>
    </recommendedName>
</protein>
<proteinExistence type="predicted"/>
<feature type="region of interest" description="Disordered" evidence="2">
    <location>
        <begin position="242"/>
        <end position="261"/>
    </location>
</feature>
<reference evidence="4 5" key="1">
    <citation type="journal article" date="2015" name="Genome Biol. Evol.">
        <title>Comparative Genomics of a Bacterivorous Green Alga Reveals Evolutionary Causalities and Consequences of Phago-Mixotrophic Mode of Nutrition.</title>
        <authorList>
            <person name="Burns J.A."/>
            <person name="Paasch A."/>
            <person name="Narechania A."/>
            <person name="Kim E."/>
        </authorList>
    </citation>
    <scope>NUCLEOTIDE SEQUENCE [LARGE SCALE GENOMIC DNA]</scope>
    <source>
        <strain evidence="4 5">PLY_AMNH</strain>
    </source>
</reference>
<keyword evidence="5" id="KW-1185">Reference proteome</keyword>
<accession>A0AAE0ES87</accession>
<feature type="compositionally biased region" description="Basic and acidic residues" evidence="2">
    <location>
        <begin position="250"/>
        <end position="261"/>
    </location>
</feature>
<evidence type="ECO:0000259" key="3">
    <source>
        <dbReference type="PROSITE" id="PS50222"/>
    </source>
</evidence>
<dbReference type="InterPro" id="IPR002048">
    <property type="entry name" value="EF_hand_dom"/>
</dbReference>
<comment type="caution">
    <text evidence="4">The sequence shown here is derived from an EMBL/GenBank/DDBJ whole genome shotgun (WGS) entry which is preliminary data.</text>
</comment>
<feature type="domain" description="EF-hand" evidence="3">
    <location>
        <begin position="187"/>
        <end position="222"/>
    </location>
</feature>
<organism evidence="4 5">
    <name type="scientific">Cymbomonas tetramitiformis</name>
    <dbReference type="NCBI Taxonomy" id="36881"/>
    <lineage>
        <taxon>Eukaryota</taxon>
        <taxon>Viridiplantae</taxon>
        <taxon>Chlorophyta</taxon>
        <taxon>Pyramimonadophyceae</taxon>
        <taxon>Pyramimonadales</taxon>
        <taxon>Pyramimonadaceae</taxon>
        <taxon>Cymbomonas</taxon>
    </lineage>
</organism>
<dbReference type="PROSITE" id="PS00018">
    <property type="entry name" value="EF_HAND_1"/>
    <property type="match status" value="2"/>
</dbReference>
<sequence>MQELRRGFEKVRQELGVREQALLSQAADLTAERLALVRDQVKRTSTTELDVQGLIAIVEYALEEKDPYIVLQQSDRFETSLEMLRASGRTRELEAATTDELGLFVDFDDAVDSLKSVLDFIAAGEGVPGTLRGGAAMRVLREVFESVDHDHDGKINKGELMSSLQRDGRVLDMLKLPTAASMHCDGSNPELFEEVFRRIDLDRSRKLSWPEFASFFGRSFFGSNGEKPPVQRSKVELVRDVSRLSSEAQTKQDELAESTREAERLASMLSKAEAFAAQQAAASEKRFRALQEEAQARDREHDAKLKAVVEENAAKQAEFEARLQAALERSEAVLVGRVTKNNPPDEERALRGAAAGTSTRPSSAMVSRPMSAGRSRPGSAEPPRQLYNNRAVSRDDRSKDGMGLRLQAAGQKVSRRM</sequence>
<feature type="compositionally biased region" description="Basic and acidic residues" evidence="2">
    <location>
        <begin position="392"/>
        <end position="402"/>
    </location>
</feature>
<dbReference type="SMART" id="SM00054">
    <property type="entry name" value="EFh"/>
    <property type="match status" value="2"/>
</dbReference>
<dbReference type="Proteomes" id="UP001190700">
    <property type="component" value="Unassembled WGS sequence"/>
</dbReference>
<name>A0AAE0ES87_9CHLO</name>
<evidence type="ECO:0000313" key="4">
    <source>
        <dbReference type="EMBL" id="KAK3239018.1"/>
    </source>
</evidence>
<feature type="domain" description="EF-hand" evidence="3">
    <location>
        <begin position="135"/>
        <end position="170"/>
    </location>
</feature>